<name>A0AAJ0U3V0_9GAMM</name>
<evidence type="ECO:0000313" key="1">
    <source>
        <dbReference type="EMBL" id="MBK1704350.1"/>
    </source>
</evidence>
<dbReference type="Pfam" id="PF06897">
    <property type="entry name" value="DUF1269"/>
    <property type="match status" value="1"/>
</dbReference>
<reference evidence="1" key="2">
    <citation type="journal article" date="2020" name="Microorganisms">
        <title>Osmotic Adaptation and Compatible Solute Biosynthesis of Phototrophic Bacteria as Revealed from Genome Analyses.</title>
        <authorList>
            <person name="Imhoff J.F."/>
            <person name="Rahn T."/>
            <person name="Kunzel S."/>
            <person name="Keller A."/>
            <person name="Neulinger S.C."/>
        </authorList>
    </citation>
    <scope>NUCLEOTIDE SEQUENCE</scope>
    <source>
        <strain evidence="1">DSM 11080</strain>
    </source>
</reference>
<dbReference type="RefSeq" id="WP_200345537.1">
    <property type="nucleotide sequence ID" value="NZ_NRSJ01000009.1"/>
</dbReference>
<dbReference type="InterPro" id="IPR009200">
    <property type="entry name" value="DUF1269_membrane"/>
</dbReference>
<dbReference type="AlphaFoldDB" id="A0AAJ0U3V0"/>
<comment type="caution">
    <text evidence="1">The sequence shown here is derived from an EMBL/GenBank/DDBJ whole genome shotgun (WGS) entry which is preliminary data.</text>
</comment>
<gene>
    <name evidence="1" type="ORF">CKO40_07280</name>
</gene>
<dbReference type="EMBL" id="NRSJ01000009">
    <property type="protein sequence ID" value="MBK1704350.1"/>
    <property type="molecule type" value="Genomic_DNA"/>
</dbReference>
<protein>
    <recommendedName>
        <fullName evidence="3">DUF1269 domain-containing protein</fullName>
    </recommendedName>
</protein>
<accession>A0AAJ0U3V0</accession>
<reference evidence="1" key="1">
    <citation type="submission" date="2017-08" db="EMBL/GenBank/DDBJ databases">
        <authorList>
            <person name="Imhoff J.F."/>
            <person name="Rahn T."/>
            <person name="Kuenzel S."/>
            <person name="Neulinger S.C."/>
        </authorList>
    </citation>
    <scope>NUCLEOTIDE SEQUENCE</scope>
    <source>
        <strain evidence="1">DSM 11080</strain>
    </source>
</reference>
<keyword evidence="2" id="KW-1185">Reference proteome</keyword>
<evidence type="ECO:0008006" key="3">
    <source>
        <dbReference type="Google" id="ProtNLM"/>
    </source>
</evidence>
<evidence type="ECO:0000313" key="2">
    <source>
        <dbReference type="Proteomes" id="UP001296776"/>
    </source>
</evidence>
<proteinExistence type="predicted"/>
<organism evidence="1 2">
    <name type="scientific">Halochromatium glycolicum</name>
    <dbReference type="NCBI Taxonomy" id="85075"/>
    <lineage>
        <taxon>Bacteria</taxon>
        <taxon>Pseudomonadati</taxon>
        <taxon>Pseudomonadota</taxon>
        <taxon>Gammaproteobacteria</taxon>
        <taxon>Chromatiales</taxon>
        <taxon>Chromatiaceae</taxon>
        <taxon>Halochromatium</taxon>
    </lineage>
</organism>
<dbReference type="Proteomes" id="UP001296776">
    <property type="component" value="Unassembled WGS sequence"/>
</dbReference>
<sequence>MSDLIAVAFQEQELAFELRAELAKMQKAYLIDIEDIVVATRDEKGKVKLHQAVNLTSAGAVGGGFWGMLIGILFLNPLLGAAIGAGAGALSGRFSDIGINDEFMKGLAQNFKPGCAAVFILVRKVTADKVLEGLSSFRGKGKVLQTSLEKDREDTLREFLEAQAQEGPA</sequence>